<dbReference type="EMBL" id="CP029354">
    <property type="protein sequence ID" value="AWK88353.1"/>
    <property type="molecule type" value="Genomic_DNA"/>
</dbReference>
<dbReference type="PROSITE" id="PS51186">
    <property type="entry name" value="GNAT"/>
    <property type="match status" value="1"/>
</dbReference>
<evidence type="ECO:0000256" key="2">
    <source>
        <dbReference type="ARBA" id="ARBA00023315"/>
    </source>
</evidence>
<dbReference type="InterPro" id="IPR016181">
    <property type="entry name" value="Acyl_CoA_acyltransferase"/>
</dbReference>
<proteinExistence type="predicted"/>
<dbReference type="Gene3D" id="3.40.630.30">
    <property type="match status" value="1"/>
</dbReference>
<organism evidence="4 5">
    <name type="scientific">Azospirillum thermophilum</name>
    <dbReference type="NCBI Taxonomy" id="2202148"/>
    <lineage>
        <taxon>Bacteria</taxon>
        <taxon>Pseudomonadati</taxon>
        <taxon>Pseudomonadota</taxon>
        <taxon>Alphaproteobacteria</taxon>
        <taxon>Rhodospirillales</taxon>
        <taxon>Azospirillaceae</taxon>
        <taxon>Azospirillum</taxon>
    </lineage>
</organism>
<evidence type="ECO:0000256" key="1">
    <source>
        <dbReference type="ARBA" id="ARBA00022679"/>
    </source>
</evidence>
<dbReference type="KEGG" id="azz:DEW08_19890"/>
<feature type="domain" description="N-acetyltransferase" evidence="3">
    <location>
        <begin position="28"/>
        <end position="181"/>
    </location>
</feature>
<gene>
    <name evidence="4" type="ORF">DEW08_19890</name>
</gene>
<dbReference type="SUPFAM" id="SSF55729">
    <property type="entry name" value="Acyl-CoA N-acyltransferases (Nat)"/>
    <property type="match status" value="1"/>
</dbReference>
<dbReference type="AlphaFoldDB" id="A0A2S2CV08"/>
<dbReference type="InterPro" id="IPR050832">
    <property type="entry name" value="Bact_Acetyltransf"/>
</dbReference>
<dbReference type="InterPro" id="IPR000182">
    <property type="entry name" value="GNAT_dom"/>
</dbReference>
<dbReference type="PANTHER" id="PTHR43877">
    <property type="entry name" value="AMINOALKYLPHOSPHONATE N-ACETYLTRANSFERASE-RELATED-RELATED"/>
    <property type="match status" value="1"/>
</dbReference>
<dbReference type="CDD" id="cd04301">
    <property type="entry name" value="NAT_SF"/>
    <property type="match status" value="1"/>
</dbReference>
<keyword evidence="5" id="KW-1185">Reference proteome</keyword>
<dbReference type="GO" id="GO:0016747">
    <property type="term" value="F:acyltransferase activity, transferring groups other than amino-acyl groups"/>
    <property type="evidence" value="ECO:0007669"/>
    <property type="project" value="InterPro"/>
</dbReference>
<keyword evidence="1 4" id="KW-0808">Transferase</keyword>
<keyword evidence="2" id="KW-0012">Acyltransferase</keyword>
<evidence type="ECO:0000313" key="4">
    <source>
        <dbReference type="EMBL" id="AWK88353.1"/>
    </source>
</evidence>
<name>A0A2S2CV08_9PROT</name>
<reference evidence="5" key="1">
    <citation type="submission" date="2018-05" db="EMBL/GenBank/DDBJ databases">
        <title>Azospirillum thermophila sp. nov., a novel isolated from hot spring.</title>
        <authorList>
            <person name="Zhao Z."/>
        </authorList>
    </citation>
    <scope>NUCLEOTIDE SEQUENCE [LARGE SCALE GENOMIC DNA]</scope>
    <source>
        <strain evidence="5">CFH 70021</strain>
    </source>
</reference>
<dbReference type="RefSeq" id="WP_109330541.1">
    <property type="nucleotide sequence ID" value="NZ_CP029354.1"/>
</dbReference>
<dbReference type="Proteomes" id="UP000245629">
    <property type="component" value="Chromosome 3"/>
</dbReference>
<sequence length="181" mass="20405">MQQGTHTGAVPPAAPVFSPGAALAALGLSFRLETEDDVSFVRRLYCEMRWDELAAIQDWTAEQKIGFLAQQYEAQRQHYARAYFDAEFLVIERNGEPIGRLYLYRGNPADIRVVDIGLLIAARNQGLGRAILEAVFDEARAAGRTVSIHVEVFNPARHLYDRLGFVEIGEHGPYRLMEWRG</sequence>
<accession>A0A2S2CV08</accession>
<protein>
    <submittedName>
        <fullName evidence="4">GNAT family N-acetyltransferase</fullName>
    </submittedName>
</protein>
<evidence type="ECO:0000313" key="5">
    <source>
        <dbReference type="Proteomes" id="UP000245629"/>
    </source>
</evidence>
<dbReference type="Pfam" id="PF00583">
    <property type="entry name" value="Acetyltransf_1"/>
    <property type="match status" value="1"/>
</dbReference>
<dbReference type="OrthoDB" id="7585366at2"/>
<evidence type="ECO:0000259" key="3">
    <source>
        <dbReference type="PROSITE" id="PS51186"/>
    </source>
</evidence>